<dbReference type="InterPro" id="IPR009056">
    <property type="entry name" value="Cyt_c-like_dom"/>
</dbReference>
<evidence type="ECO:0000313" key="7">
    <source>
        <dbReference type="EMBL" id="EDY18199.1"/>
    </source>
</evidence>
<dbReference type="PANTHER" id="PTHR33546:SF1">
    <property type="entry name" value="LARGE, MULTIFUNCTIONAL SECRETED PROTEIN"/>
    <property type="match status" value="1"/>
</dbReference>
<dbReference type="eggNOG" id="COG1413">
    <property type="taxonomic scope" value="Bacteria"/>
</dbReference>
<dbReference type="SUPFAM" id="SSF46626">
    <property type="entry name" value="Cytochrome c"/>
    <property type="match status" value="1"/>
</dbReference>
<dbReference type="SUPFAM" id="SSF48371">
    <property type="entry name" value="ARM repeat"/>
    <property type="match status" value="1"/>
</dbReference>
<dbReference type="GO" id="GO:0020037">
    <property type="term" value="F:heme binding"/>
    <property type="evidence" value="ECO:0007669"/>
    <property type="project" value="InterPro"/>
</dbReference>
<reference evidence="7 8" key="1">
    <citation type="journal article" date="2011" name="J. Bacteriol.">
        <title>Genome sequence of Chthoniobacter flavus Ellin428, an aerobic heterotrophic soil bacterium.</title>
        <authorList>
            <person name="Kant R."/>
            <person name="van Passel M.W."/>
            <person name="Palva A."/>
            <person name="Lucas S."/>
            <person name="Lapidus A."/>
            <person name="Glavina Del Rio T."/>
            <person name="Dalin E."/>
            <person name="Tice H."/>
            <person name="Bruce D."/>
            <person name="Goodwin L."/>
            <person name="Pitluck S."/>
            <person name="Larimer F.W."/>
            <person name="Land M.L."/>
            <person name="Hauser L."/>
            <person name="Sangwan P."/>
            <person name="de Vos W.M."/>
            <person name="Janssen P.H."/>
            <person name="Smidt H."/>
        </authorList>
    </citation>
    <scope>NUCLEOTIDE SEQUENCE [LARGE SCALE GENOMIC DNA]</scope>
    <source>
        <strain evidence="7 8">Ellin428</strain>
    </source>
</reference>
<dbReference type="InterPro" id="IPR011989">
    <property type="entry name" value="ARM-like"/>
</dbReference>
<protein>
    <submittedName>
        <fullName evidence="7">Membrane-bound dehydrogenase domain protein</fullName>
    </submittedName>
</protein>
<proteinExistence type="predicted"/>
<evidence type="ECO:0000256" key="1">
    <source>
        <dbReference type="ARBA" id="ARBA00022617"/>
    </source>
</evidence>
<keyword evidence="8" id="KW-1185">Reference proteome</keyword>
<dbReference type="eggNOG" id="COG2755">
    <property type="taxonomic scope" value="Bacteria"/>
</dbReference>
<name>B4D5Z6_9BACT</name>
<organism evidence="7 8">
    <name type="scientific">Chthoniobacter flavus Ellin428</name>
    <dbReference type="NCBI Taxonomy" id="497964"/>
    <lineage>
        <taxon>Bacteria</taxon>
        <taxon>Pseudomonadati</taxon>
        <taxon>Verrucomicrobiota</taxon>
        <taxon>Spartobacteria</taxon>
        <taxon>Chthoniobacterales</taxon>
        <taxon>Chthoniobacteraceae</taxon>
        <taxon>Chthoniobacter</taxon>
    </lineage>
</organism>
<dbReference type="GO" id="GO:0016788">
    <property type="term" value="F:hydrolase activity, acting on ester bonds"/>
    <property type="evidence" value="ECO:0007669"/>
    <property type="project" value="UniProtKB-ARBA"/>
</dbReference>
<dbReference type="GO" id="GO:0009055">
    <property type="term" value="F:electron transfer activity"/>
    <property type="evidence" value="ECO:0007669"/>
    <property type="project" value="InterPro"/>
</dbReference>
<evidence type="ECO:0000256" key="2">
    <source>
        <dbReference type="ARBA" id="ARBA00022723"/>
    </source>
</evidence>
<dbReference type="Pfam" id="PF13646">
    <property type="entry name" value="HEAT_2"/>
    <property type="match status" value="1"/>
</dbReference>
<dbReference type="RefSeq" id="WP_006981659.1">
    <property type="nucleotide sequence ID" value="NZ_ABVL01000014.1"/>
</dbReference>
<dbReference type="Gene3D" id="2.120.10.30">
    <property type="entry name" value="TolB, C-terminal domain"/>
    <property type="match status" value="1"/>
</dbReference>
<evidence type="ECO:0000259" key="6">
    <source>
        <dbReference type="PROSITE" id="PS51007"/>
    </source>
</evidence>
<keyword evidence="2 4" id="KW-0479">Metal-binding</keyword>
<sequence length="1022" mass="114930">MGKTEVTYHWGADFHANVILAYWGFNESFKGEAGLEDYKKALDEYLKNLKTSDFGKGHPRVVLFSPIANENLKSPNYPDGTANNKNLALYTKAMAEVAKANDVQFIDLFTPSEKLYSQAAHPLTIDGVHLTDEGDKELAPVQFRALFGKDGASTTDPTVDKIRDAVLTKNDEWHHRYRTVDQYNIYGSRSRIKYASPDDPKNAPDNATIMGEEMAQRDVKTANRDQAVWAAAEGKAFTVKDDNLPPVDKVPSNRVGPFPVQTKEDATVNTTTAKPSPKAPLRPYIEKGEDTLKYIKVPEGCKVDFIASEKEFPELINPVQMAFDTRGRLWVASWPNYPETTPTTKVFDKLLIFDIDPKTGKFTKCTTFADGLNCPTGFQFYKDGVIVMQSPDMIFLRDSTGKQMHADTSERIVSGLDAADSHHETNSICYEPGGAVYFSDGVFHRTNVETLNGPIRNQNAAIYRYEPRTSRFDRYAPYGFANPHGRVFDYWGNDIITDATGNNSYFAPAFSGHLDSGAHPKMKQFWDRPSRPCPGTNILSSRHFPDDWQGQFLDGNVIGFQGIFRAKISEDGAGLKAVTIDPLVEGLLGDDTHEGNPDFRPSGIAVAPDGSLYFMDWSQMLIGHLQHHLRDPNRDHLHGRIYRITYPSRPLLTPKPIYGQSIPALLELLKEPEDNVRQRAKIELDTHDTAEVMAATDKWEKALDKSDKNYEHNRLEALWVHQWQNVVNLDLLNDVLKSPEPRARAQAVRVLCYWMDRVPNHMALLETAIKDPAPRVRLEAVRALSFVKGQDAQKAFDLAQLEMMDKDYYIDYCFRETMRQLGSLPENQGKIEKTPILAARLRAVPDAKYGPTRKKLTAAEQKMYDLGKEVFNKDVHCATCHQPDGKGVENTYPPLAKSEWLADQDRVIKIVLKGLYGELKLQGKTYGPSKNTPPMVGFGPLDTDEEIAAVISFVRQSFGNDLDFVKPEEVKRVREEVKDRNIFYMTDDILKEHPLVPKDAKAPDAKSADAKKASETKAPATK</sequence>
<dbReference type="Pfam" id="PF00034">
    <property type="entry name" value="Cytochrom_C"/>
    <property type="match status" value="1"/>
</dbReference>
<dbReference type="Gene3D" id="1.10.760.10">
    <property type="entry name" value="Cytochrome c-like domain"/>
    <property type="match status" value="1"/>
</dbReference>
<gene>
    <name evidence="7" type="ORF">CfE428DRAFT_4335</name>
</gene>
<dbReference type="InterPro" id="IPR055557">
    <property type="entry name" value="DUF7133"/>
</dbReference>
<feature type="region of interest" description="Disordered" evidence="5">
    <location>
        <begin position="994"/>
        <end position="1022"/>
    </location>
</feature>
<dbReference type="Gene3D" id="1.25.10.10">
    <property type="entry name" value="Leucine-rich Repeat Variant"/>
    <property type="match status" value="1"/>
</dbReference>
<dbReference type="eggNOG" id="COG2010">
    <property type="taxonomic scope" value="Bacteria"/>
</dbReference>
<feature type="compositionally biased region" description="Basic and acidic residues" evidence="5">
    <location>
        <begin position="994"/>
        <end position="1015"/>
    </location>
</feature>
<dbReference type="eggNOG" id="COG2133">
    <property type="taxonomic scope" value="Bacteria"/>
</dbReference>
<dbReference type="InterPro" id="IPR036909">
    <property type="entry name" value="Cyt_c-like_dom_sf"/>
</dbReference>
<evidence type="ECO:0000313" key="8">
    <source>
        <dbReference type="Proteomes" id="UP000005824"/>
    </source>
</evidence>
<dbReference type="PROSITE" id="PS51007">
    <property type="entry name" value="CYTC"/>
    <property type="match status" value="1"/>
</dbReference>
<dbReference type="InterPro" id="IPR011042">
    <property type="entry name" value="6-blade_b-propeller_TolB-like"/>
</dbReference>
<dbReference type="Proteomes" id="UP000005824">
    <property type="component" value="Unassembled WGS sequence"/>
</dbReference>
<evidence type="ECO:0000256" key="5">
    <source>
        <dbReference type="SAM" id="MobiDB-lite"/>
    </source>
</evidence>
<accession>B4D5Z6</accession>
<dbReference type="STRING" id="497964.CfE428DRAFT_4335"/>
<comment type="caution">
    <text evidence="7">The sequence shown here is derived from an EMBL/GenBank/DDBJ whole genome shotgun (WGS) entry which is preliminary data.</text>
</comment>
<keyword evidence="1 4" id="KW-0349">Heme</keyword>
<dbReference type="InParanoid" id="B4D5Z6"/>
<dbReference type="SUPFAM" id="SSF52266">
    <property type="entry name" value="SGNH hydrolase"/>
    <property type="match status" value="1"/>
</dbReference>
<dbReference type="InterPro" id="IPR036514">
    <property type="entry name" value="SGNH_hydro_sf"/>
</dbReference>
<feature type="domain" description="Cytochrome c" evidence="6">
    <location>
        <begin position="862"/>
        <end position="958"/>
    </location>
</feature>
<dbReference type="SUPFAM" id="SSF63829">
    <property type="entry name" value="Calcium-dependent phosphotriesterase"/>
    <property type="match status" value="1"/>
</dbReference>
<dbReference type="Gene3D" id="3.40.50.1110">
    <property type="entry name" value="SGNH hydrolase"/>
    <property type="match status" value="1"/>
</dbReference>
<evidence type="ECO:0000256" key="3">
    <source>
        <dbReference type="ARBA" id="ARBA00023004"/>
    </source>
</evidence>
<dbReference type="InterPro" id="IPR016024">
    <property type="entry name" value="ARM-type_fold"/>
</dbReference>
<evidence type="ECO:0000256" key="4">
    <source>
        <dbReference type="PROSITE-ProRule" id="PRU00433"/>
    </source>
</evidence>
<dbReference type="GO" id="GO:0046872">
    <property type="term" value="F:metal ion binding"/>
    <property type="evidence" value="ECO:0007669"/>
    <property type="project" value="UniProtKB-KW"/>
</dbReference>
<dbReference type="EMBL" id="ABVL01000014">
    <property type="protein sequence ID" value="EDY18199.1"/>
    <property type="molecule type" value="Genomic_DNA"/>
</dbReference>
<dbReference type="Pfam" id="PF23500">
    <property type="entry name" value="DUF7133"/>
    <property type="match status" value="2"/>
</dbReference>
<dbReference type="PANTHER" id="PTHR33546">
    <property type="entry name" value="LARGE, MULTIFUNCTIONAL SECRETED PROTEIN-RELATED"/>
    <property type="match status" value="1"/>
</dbReference>
<dbReference type="AlphaFoldDB" id="B4D5Z6"/>
<keyword evidence="3 4" id="KW-0408">Iron</keyword>